<dbReference type="InterPro" id="IPR015417">
    <property type="entry name" value="Gly_reductase_pB_sua/b"/>
</dbReference>
<dbReference type="STRING" id="714315.GCA_000516535_00833"/>
<dbReference type="Pfam" id="PF09338">
    <property type="entry name" value="Gly_reductase"/>
    <property type="match status" value="1"/>
</dbReference>
<evidence type="ECO:0000313" key="2">
    <source>
        <dbReference type="Proteomes" id="UP000321606"/>
    </source>
</evidence>
<name>A0A510J9D4_9FUSO</name>
<dbReference type="GO" id="GO:0050485">
    <property type="term" value="F:oxidoreductase activity, acting on X-H and Y-H to form an X-Y bond, with a disulfide as acceptor"/>
    <property type="evidence" value="ECO:0007669"/>
    <property type="project" value="InterPro"/>
</dbReference>
<evidence type="ECO:0000313" key="1">
    <source>
        <dbReference type="EMBL" id="BBM35912.1"/>
    </source>
</evidence>
<protein>
    <submittedName>
        <fullName evidence="1">Glycine/sarcosine/betaine reductase complexprotein B subunits alpha and beta</fullName>
    </submittedName>
</protein>
<sequence length="442" mass="48792">MKKLRIHNFHVKDVVFGEKTKYENGVLYINKEEALNFIKEDKHITSADIEIAKPGEDIRIVPVKEAIEPRARKDGRAAFPGVTGDLAPCGEGDLYALKGVSVLGVGMHWGSFGDGLIDMSGEGQKYTIYGELINICLVADTDEEFERHEQQKKNRAIRWASHKFSEYLAKAVLEQTSNDIEEYDFESVRNRKADVEKLPSVVLVMQPQSQMEEMGYNDLIYGWDLNHYVPTFVNPNEILDGAIISGSFMPASSKWSTYDMQNFPIIKELYKEHGKTVNFLGVILSNLNVSLEQKERSAIFVANLAKALGADGAIVTEEGYGNPDTDYIRCIVALEDVGVKVVGISNECTGRDGASQPLVVLDEKADALVSTGNVSEMIELPAAKKVIGELQSLARDGLSGGWAHDEILGPSVREDGSIIMENNAMFCGDAIAGWSIKTMKEF</sequence>
<dbReference type="KEGG" id="lgo:JCM16774_0842"/>
<dbReference type="EMBL" id="AP019822">
    <property type="protein sequence ID" value="BBM35912.1"/>
    <property type="molecule type" value="Genomic_DNA"/>
</dbReference>
<dbReference type="RefSeq" id="WP_026737353.1">
    <property type="nucleotide sequence ID" value="NZ_AP019822.1"/>
</dbReference>
<proteinExistence type="predicted"/>
<organism evidence="1 2">
    <name type="scientific">Pseudoleptotrichia goodfellowii</name>
    <dbReference type="NCBI Taxonomy" id="157692"/>
    <lineage>
        <taxon>Bacteria</taxon>
        <taxon>Fusobacteriati</taxon>
        <taxon>Fusobacteriota</taxon>
        <taxon>Fusobacteriia</taxon>
        <taxon>Fusobacteriales</taxon>
        <taxon>Leptotrichiaceae</taxon>
        <taxon>Pseudoleptotrichia</taxon>
    </lineage>
</organism>
<accession>A0A510J9D4</accession>
<reference evidence="1 2" key="1">
    <citation type="submission" date="2019-07" db="EMBL/GenBank/DDBJ databases">
        <title>Complete Genome Sequence of Leptotrichia goodfellowii Strain JCM 16774.</title>
        <authorList>
            <person name="Watanabe S."/>
            <person name="Cui L."/>
        </authorList>
    </citation>
    <scope>NUCLEOTIDE SEQUENCE [LARGE SCALE GENOMIC DNA]</scope>
    <source>
        <strain evidence="1 2">JCM16774</strain>
    </source>
</reference>
<dbReference type="Proteomes" id="UP000321606">
    <property type="component" value="Chromosome"/>
</dbReference>
<gene>
    <name evidence="1" type="ORF">JCM16774_0842</name>
</gene>
<dbReference type="AlphaFoldDB" id="A0A510J9D4"/>
<dbReference type="OrthoDB" id="5808629at2"/>